<dbReference type="GO" id="GO:0009617">
    <property type="term" value="P:response to bacterium"/>
    <property type="evidence" value="ECO:0007669"/>
    <property type="project" value="TreeGrafter"/>
</dbReference>
<evidence type="ECO:0000313" key="11">
    <source>
        <dbReference type="Proteomes" id="UP000261620"/>
    </source>
</evidence>
<keyword evidence="5" id="KW-0472">Membrane</keyword>
<dbReference type="Pfam" id="PF07686">
    <property type="entry name" value="V-set"/>
    <property type="match status" value="1"/>
</dbReference>
<dbReference type="PANTHER" id="PTHR19433:SF111">
    <property type="entry name" value="T CELL RECEPTOR ALPHA VARIABLE 4"/>
    <property type="match status" value="1"/>
</dbReference>
<keyword evidence="7" id="KW-0325">Glycoprotein</keyword>
<dbReference type="AlphaFoldDB" id="A0A3Q4AM55"/>
<reference evidence="10" key="2">
    <citation type="submission" date="2025-09" db="UniProtKB">
        <authorList>
            <consortium name="Ensembl"/>
        </authorList>
    </citation>
    <scope>IDENTIFICATION</scope>
</reference>
<dbReference type="InterPro" id="IPR013783">
    <property type="entry name" value="Ig-like_fold"/>
</dbReference>
<dbReference type="InterPro" id="IPR013106">
    <property type="entry name" value="Ig_V-set"/>
</dbReference>
<sequence>IGLAQGVHVNLMFLLILSLGCVDGLRFETKTIGVGDALTLTCPRQKSDGNTYLFWTRFISGSLPEVLGGTFSFDYDSVNSNRHFTTKQEPESFVLQIHQTQLSDTGFYYCMKVNIRKMTFIEGIFLTFEDHNITAVLQVPPSESARSVTIQCSVPSHSESRTCPGEHSVYWFKVGPKESHPRLVYTHGNSEDECERSPEGPASEECVYSLSKIIHSADAGTYSCAVVTCGEMSFGNVTRLEQQDLNSGFRYVSHLIK</sequence>
<evidence type="ECO:0000256" key="1">
    <source>
        <dbReference type="ARBA" id="ARBA00004236"/>
    </source>
</evidence>
<proteinExistence type="predicted"/>
<feature type="signal peptide" evidence="8">
    <location>
        <begin position="1"/>
        <end position="24"/>
    </location>
</feature>
<keyword evidence="3 8" id="KW-0732">Signal</keyword>
<feature type="chain" id="PRO_5018544114" description="Ig-like domain-containing protein" evidence="8">
    <location>
        <begin position="25"/>
        <end position="257"/>
    </location>
</feature>
<dbReference type="SMART" id="SM00409">
    <property type="entry name" value="IG"/>
    <property type="match status" value="2"/>
</dbReference>
<dbReference type="Ensembl" id="ENSMMOT00000005471.1">
    <property type="protein sequence ID" value="ENSMMOP00000005375.1"/>
    <property type="gene ID" value="ENSMMOG00000004256.1"/>
</dbReference>
<reference evidence="10" key="1">
    <citation type="submission" date="2025-08" db="UniProtKB">
        <authorList>
            <consortium name="Ensembl"/>
        </authorList>
    </citation>
    <scope>IDENTIFICATION</scope>
</reference>
<accession>A0A3Q4AM55</accession>
<dbReference type="CDD" id="cd00099">
    <property type="entry name" value="IgV"/>
    <property type="match status" value="1"/>
</dbReference>
<dbReference type="InterPro" id="IPR003599">
    <property type="entry name" value="Ig_sub"/>
</dbReference>
<evidence type="ECO:0000256" key="8">
    <source>
        <dbReference type="SAM" id="SignalP"/>
    </source>
</evidence>
<protein>
    <recommendedName>
        <fullName evidence="9">Ig-like domain-containing protein</fullName>
    </recommendedName>
</protein>
<evidence type="ECO:0000256" key="2">
    <source>
        <dbReference type="ARBA" id="ARBA00022475"/>
    </source>
</evidence>
<dbReference type="Gene3D" id="2.60.40.10">
    <property type="entry name" value="Immunoglobulins"/>
    <property type="match status" value="2"/>
</dbReference>
<keyword evidence="4" id="KW-0391">Immunity</keyword>
<organism evidence="10 11">
    <name type="scientific">Mola mola</name>
    <name type="common">Ocean sunfish</name>
    <name type="synonym">Tetraodon mola</name>
    <dbReference type="NCBI Taxonomy" id="94237"/>
    <lineage>
        <taxon>Eukaryota</taxon>
        <taxon>Metazoa</taxon>
        <taxon>Chordata</taxon>
        <taxon>Craniata</taxon>
        <taxon>Vertebrata</taxon>
        <taxon>Euteleostomi</taxon>
        <taxon>Actinopterygii</taxon>
        <taxon>Neopterygii</taxon>
        <taxon>Teleostei</taxon>
        <taxon>Neoteleostei</taxon>
        <taxon>Acanthomorphata</taxon>
        <taxon>Eupercaria</taxon>
        <taxon>Tetraodontiformes</taxon>
        <taxon>Molidae</taxon>
        <taxon>Mola</taxon>
    </lineage>
</organism>
<name>A0A3Q4AM55_MOLML</name>
<evidence type="ECO:0000256" key="7">
    <source>
        <dbReference type="ARBA" id="ARBA00023180"/>
    </source>
</evidence>
<evidence type="ECO:0000313" key="10">
    <source>
        <dbReference type="Ensembl" id="ENSMMOP00000005375.1"/>
    </source>
</evidence>
<dbReference type="GO" id="GO:0002376">
    <property type="term" value="P:immune system process"/>
    <property type="evidence" value="ECO:0007669"/>
    <property type="project" value="UniProtKB-KW"/>
</dbReference>
<dbReference type="InterPro" id="IPR036179">
    <property type="entry name" value="Ig-like_dom_sf"/>
</dbReference>
<evidence type="ECO:0000256" key="6">
    <source>
        <dbReference type="ARBA" id="ARBA00023157"/>
    </source>
</evidence>
<feature type="domain" description="Ig-like" evidence="9">
    <location>
        <begin position="134"/>
        <end position="246"/>
    </location>
</feature>
<keyword evidence="2" id="KW-1003">Cell membrane</keyword>
<dbReference type="PROSITE" id="PS50835">
    <property type="entry name" value="IG_LIKE"/>
    <property type="match status" value="2"/>
</dbReference>
<dbReference type="OMA" id="GRCTDNH"/>
<keyword evidence="6" id="KW-1015">Disulfide bond</keyword>
<keyword evidence="11" id="KW-1185">Reference proteome</keyword>
<evidence type="ECO:0000259" key="9">
    <source>
        <dbReference type="PROSITE" id="PS50835"/>
    </source>
</evidence>
<dbReference type="InterPro" id="IPR007110">
    <property type="entry name" value="Ig-like_dom"/>
</dbReference>
<dbReference type="SUPFAM" id="SSF48726">
    <property type="entry name" value="Immunoglobulin"/>
    <property type="match status" value="2"/>
</dbReference>
<evidence type="ECO:0000256" key="3">
    <source>
        <dbReference type="ARBA" id="ARBA00022729"/>
    </source>
</evidence>
<evidence type="ECO:0000256" key="4">
    <source>
        <dbReference type="ARBA" id="ARBA00022859"/>
    </source>
</evidence>
<dbReference type="PANTHER" id="PTHR19433">
    <property type="entry name" value="T-CELL RECEPTOR ALPHA CHAIN V REGION-RELATED"/>
    <property type="match status" value="1"/>
</dbReference>
<dbReference type="STRING" id="94237.ENSMMOP00000005375"/>
<dbReference type="GO" id="GO:0005886">
    <property type="term" value="C:plasma membrane"/>
    <property type="evidence" value="ECO:0007669"/>
    <property type="project" value="UniProtKB-SubCell"/>
</dbReference>
<feature type="domain" description="Ig-like" evidence="9">
    <location>
        <begin position="35"/>
        <end position="110"/>
    </location>
</feature>
<comment type="subcellular location">
    <subcellularLocation>
        <location evidence="1">Cell membrane</location>
    </subcellularLocation>
</comment>
<dbReference type="SMART" id="SM00406">
    <property type="entry name" value="IGv"/>
    <property type="match status" value="2"/>
</dbReference>
<evidence type="ECO:0000256" key="5">
    <source>
        <dbReference type="ARBA" id="ARBA00023136"/>
    </source>
</evidence>
<dbReference type="InterPro" id="IPR052051">
    <property type="entry name" value="TCR_complex_component"/>
</dbReference>
<dbReference type="Proteomes" id="UP000261620">
    <property type="component" value="Unplaced"/>
</dbReference>